<proteinExistence type="predicted"/>
<reference evidence="1 2" key="1">
    <citation type="submission" date="2020-08" db="EMBL/GenBank/DDBJ databases">
        <title>Genomic Encyclopedia of Type Strains, Phase IV (KMG-IV): sequencing the most valuable type-strain genomes for metagenomic binning, comparative biology and taxonomic classification.</title>
        <authorList>
            <person name="Goeker M."/>
        </authorList>
    </citation>
    <scope>NUCLEOTIDE SEQUENCE [LARGE SCALE GENOMIC DNA]</scope>
    <source>
        <strain evidence="1 2">DSM 101806</strain>
    </source>
</reference>
<gene>
    <name evidence="1" type="ORF">GGR46_001513</name>
</gene>
<organism evidence="1 2">
    <name type="scientific">Sphingomonas kyeonggiensis</name>
    <dbReference type="NCBI Taxonomy" id="1268553"/>
    <lineage>
        <taxon>Bacteria</taxon>
        <taxon>Pseudomonadati</taxon>
        <taxon>Pseudomonadota</taxon>
        <taxon>Alphaproteobacteria</taxon>
        <taxon>Sphingomonadales</taxon>
        <taxon>Sphingomonadaceae</taxon>
        <taxon>Sphingomonas</taxon>
    </lineage>
</organism>
<dbReference type="Proteomes" id="UP000557392">
    <property type="component" value="Unassembled WGS sequence"/>
</dbReference>
<dbReference type="AlphaFoldDB" id="A0A7W6JR41"/>
<accession>A0A7W6JR41</accession>
<keyword evidence="2" id="KW-1185">Reference proteome</keyword>
<evidence type="ECO:0000313" key="2">
    <source>
        <dbReference type="Proteomes" id="UP000557392"/>
    </source>
</evidence>
<sequence length="60" mass="6698">MTDLVDFVIDAHGGFDRFNSFSTLQADLVQGGVLWALKGQPTVLEHAHVQIDLKREHVSH</sequence>
<evidence type="ECO:0000313" key="1">
    <source>
        <dbReference type="EMBL" id="MBB4097980.1"/>
    </source>
</evidence>
<dbReference type="EMBL" id="JACIEH010000001">
    <property type="protein sequence ID" value="MBB4097980.1"/>
    <property type="molecule type" value="Genomic_DNA"/>
</dbReference>
<name>A0A7W6JR41_9SPHN</name>
<protein>
    <submittedName>
        <fullName evidence="1">Uncharacterized protein</fullName>
    </submittedName>
</protein>
<comment type="caution">
    <text evidence="1">The sequence shown here is derived from an EMBL/GenBank/DDBJ whole genome shotgun (WGS) entry which is preliminary data.</text>
</comment>
<dbReference type="RefSeq" id="WP_221262579.1">
    <property type="nucleotide sequence ID" value="NZ_JACIEH010000001.1"/>
</dbReference>